<dbReference type="RefSeq" id="WP_310885305.1">
    <property type="nucleotide sequence ID" value="NZ_CP121646.1"/>
</dbReference>
<accession>A0ABY8JC04</accession>
<keyword evidence="14" id="KW-1185">Reference proteome</keyword>
<keyword evidence="3" id="KW-0762">Sugar transport</keyword>
<dbReference type="Pfam" id="PF00664">
    <property type="entry name" value="ABC_membrane"/>
    <property type="match status" value="1"/>
</dbReference>
<evidence type="ECO:0000259" key="11">
    <source>
        <dbReference type="PROSITE" id="PS50893"/>
    </source>
</evidence>
<evidence type="ECO:0000256" key="6">
    <source>
        <dbReference type="ARBA" id="ARBA00022840"/>
    </source>
</evidence>
<dbReference type="InterPro" id="IPR003593">
    <property type="entry name" value="AAA+_ATPase"/>
</dbReference>
<feature type="domain" description="ABC transporter" evidence="11">
    <location>
        <begin position="370"/>
        <end position="606"/>
    </location>
</feature>
<dbReference type="Pfam" id="PF00005">
    <property type="entry name" value="ABC_tran"/>
    <property type="match status" value="1"/>
</dbReference>
<feature type="domain" description="ABC transmembrane type-1" evidence="12">
    <location>
        <begin position="47"/>
        <end position="336"/>
    </location>
</feature>
<dbReference type="SUPFAM" id="SSF90123">
    <property type="entry name" value="ABC transporter transmembrane region"/>
    <property type="match status" value="1"/>
</dbReference>
<organism evidence="13 14">
    <name type="scientific">Bradyrhizobium brasilense</name>
    <dbReference type="NCBI Taxonomy" id="1419277"/>
    <lineage>
        <taxon>Bacteria</taxon>
        <taxon>Pseudomonadati</taxon>
        <taxon>Pseudomonadota</taxon>
        <taxon>Alphaproteobacteria</taxon>
        <taxon>Hyphomicrobiales</taxon>
        <taxon>Nitrobacteraceae</taxon>
        <taxon>Bradyrhizobium</taxon>
    </lineage>
</organism>
<dbReference type="PANTHER" id="PTHR43394:SF1">
    <property type="entry name" value="ATP-BINDING CASSETTE SUB-FAMILY B MEMBER 10, MITOCHONDRIAL"/>
    <property type="match status" value="1"/>
</dbReference>
<dbReference type="InterPro" id="IPR017871">
    <property type="entry name" value="ABC_transporter-like_CS"/>
</dbReference>
<protein>
    <submittedName>
        <fullName evidence="13">ABC transporter ATP-binding protein</fullName>
    </submittedName>
</protein>
<keyword evidence="8 10" id="KW-0472">Membrane</keyword>
<keyword evidence="7 10" id="KW-1133">Transmembrane helix</keyword>
<evidence type="ECO:0000256" key="1">
    <source>
        <dbReference type="ARBA" id="ARBA00004651"/>
    </source>
</evidence>
<sequence length="619" mass="67823">MSSDAIDGATKLGKSLEHVKAAGWGRGLNTLVRVTRMNLRHPWQVSLAIGATIIAATLQLLVPQLLGSAVDQSQAAVGGGATGTAAGHALWISATLLLFVSVLRGLFTMMQNYFAEAVGHHLAYELRLACYEKIQRLSFSFHDQVHSGDLITIGMLDLDGVRMYFSTALVRAVLLTMLIGIGAYMLISTDLVLGLLALSFVPFVGWRSSVTQLRLRATWLELQERLSVLSRVMEENLGGIRVVRAFASQAYEMLKFDRASRNALELAHERIGIRVRSTSAMTFSYFIAIGLVLLVGGAKLIAGEMSVGRLTTFLTFMTILQMPVRQIGLMVNAFARASTCGSRLFDLLDVEPAVKDAPDARPLTITEGTLRFENVSFVYAAAGCRPILKNVSFEARKGETVGIVGPPGSGKSTIAHLIPRFYDVTGGRITLDGQDIRRASLTSLRRRVAVVQQDAFLFTTTIENNIAYGDPWAKEQRIERASESAQLHNYVLGLPTAYKTVVGERGVSLSGGQRQRLAIARTMMLRPSVIVFDDSTAAIDAATELRIRSAMRRFAKDRVTIVIAHRLSSLMHADQILFIENGEIVERGTHDELLARGGRYNALYELQVRPGDETLKDRG</sequence>
<dbReference type="PROSITE" id="PS50929">
    <property type="entry name" value="ABC_TM1F"/>
    <property type="match status" value="1"/>
</dbReference>
<dbReference type="PROSITE" id="PS50893">
    <property type="entry name" value="ABC_TRANSPORTER_2"/>
    <property type="match status" value="1"/>
</dbReference>
<comment type="function">
    <text evidence="9">Involved in beta-(1--&gt;2)glucan export. Transmembrane domains (TMD) form a pore in the inner membrane and the ATP-binding domain (NBD) is responsible for energy generation.</text>
</comment>
<gene>
    <name evidence="13" type="ORF">QA636_35210</name>
</gene>
<keyword evidence="3" id="KW-0813">Transport</keyword>
<feature type="transmembrane region" description="Helical" evidence="10">
    <location>
        <begin position="45"/>
        <end position="66"/>
    </location>
</feature>
<evidence type="ECO:0000259" key="12">
    <source>
        <dbReference type="PROSITE" id="PS50929"/>
    </source>
</evidence>
<dbReference type="EMBL" id="CP121646">
    <property type="protein sequence ID" value="WFU62648.1"/>
    <property type="molecule type" value="Genomic_DNA"/>
</dbReference>
<evidence type="ECO:0000256" key="8">
    <source>
        <dbReference type="ARBA" id="ARBA00023136"/>
    </source>
</evidence>
<proteinExistence type="inferred from homology"/>
<dbReference type="Proteomes" id="UP001221546">
    <property type="component" value="Chromosome"/>
</dbReference>
<dbReference type="InterPro" id="IPR036640">
    <property type="entry name" value="ABC1_TM_sf"/>
</dbReference>
<dbReference type="GO" id="GO:0005524">
    <property type="term" value="F:ATP binding"/>
    <property type="evidence" value="ECO:0007669"/>
    <property type="project" value="UniProtKB-KW"/>
</dbReference>
<keyword evidence="6 13" id="KW-0067">ATP-binding</keyword>
<dbReference type="PANTHER" id="PTHR43394">
    <property type="entry name" value="ATP-DEPENDENT PERMEASE MDL1, MITOCHONDRIAL"/>
    <property type="match status" value="1"/>
</dbReference>
<name>A0ABY8JC04_9BRAD</name>
<dbReference type="Gene3D" id="1.20.1560.10">
    <property type="entry name" value="ABC transporter type 1, transmembrane domain"/>
    <property type="match status" value="1"/>
</dbReference>
<dbReference type="SUPFAM" id="SSF52540">
    <property type="entry name" value="P-loop containing nucleoside triphosphate hydrolases"/>
    <property type="match status" value="1"/>
</dbReference>
<dbReference type="PROSITE" id="PS00211">
    <property type="entry name" value="ABC_TRANSPORTER_1"/>
    <property type="match status" value="1"/>
</dbReference>
<evidence type="ECO:0000313" key="13">
    <source>
        <dbReference type="EMBL" id="WFU62648.1"/>
    </source>
</evidence>
<evidence type="ECO:0000256" key="5">
    <source>
        <dbReference type="ARBA" id="ARBA00022741"/>
    </source>
</evidence>
<dbReference type="InterPro" id="IPR003439">
    <property type="entry name" value="ABC_transporter-like_ATP-bd"/>
</dbReference>
<feature type="transmembrane region" description="Helical" evidence="10">
    <location>
        <begin position="191"/>
        <end position="210"/>
    </location>
</feature>
<dbReference type="InterPro" id="IPR011527">
    <property type="entry name" value="ABC1_TM_dom"/>
</dbReference>
<feature type="transmembrane region" description="Helical" evidence="10">
    <location>
        <begin position="86"/>
        <end position="107"/>
    </location>
</feature>
<evidence type="ECO:0000256" key="4">
    <source>
        <dbReference type="ARBA" id="ARBA00022692"/>
    </source>
</evidence>
<dbReference type="InterPro" id="IPR027417">
    <property type="entry name" value="P-loop_NTPase"/>
</dbReference>
<evidence type="ECO:0000256" key="7">
    <source>
        <dbReference type="ARBA" id="ARBA00022989"/>
    </source>
</evidence>
<keyword evidence="5" id="KW-0547">Nucleotide-binding</keyword>
<evidence type="ECO:0000313" key="14">
    <source>
        <dbReference type="Proteomes" id="UP001221546"/>
    </source>
</evidence>
<reference evidence="13 14" key="1">
    <citation type="submission" date="2023-04" db="EMBL/GenBank/DDBJ databases">
        <title>Australian commercial rhizobial inoculants.</title>
        <authorList>
            <person name="Kohlmeier M.G."/>
            <person name="O'Hara G.W."/>
            <person name="Colombi E."/>
            <person name="Ramsay J.P."/>
            <person name="Terpolilli J."/>
        </authorList>
    </citation>
    <scope>NUCLEOTIDE SEQUENCE [LARGE SCALE GENOMIC DNA]</scope>
    <source>
        <strain evidence="13 14">CB627</strain>
    </source>
</reference>
<evidence type="ECO:0000256" key="2">
    <source>
        <dbReference type="ARBA" id="ARBA00005417"/>
    </source>
</evidence>
<dbReference type="CDD" id="cd18542">
    <property type="entry name" value="ABC_6TM_YknU_like"/>
    <property type="match status" value="1"/>
</dbReference>
<dbReference type="SMART" id="SM00382">
    <property type="entry name" value="AAA"/>
    <property type="match status" value="1"/>
</dbReference>
<dbReference type="InterPro" id="IPR039421">
    <property type="entry name" value="Type_1_exporter"/>
</dbReference>
<keyword evidence="4 10" id="KW-0812">Transmembrane</keyword>
<evidence type="ECO:0000256" key="3">
    <source>
        <dbReference type="ARBA" id="ARBA00022597"/>
    </source>
</evidence>
<comment type="similarity">
    <text evidence="2">Belongs to the ABC transporter superfamily.</text>
</comment>
<evidence type="ECO:0000256" key="10">
    <source>
        <dbReference type="SAM" id="Phobius"/>
    </source>
</evidence>
<dbReference type="Gene3D" id="3.40.50.300">
    <property type="entry name" value="P-loop containing nucleotide triphosphate hydrolases"/>
    <property type="match status" value="1"/>
</dbReference>
<evidence type="ECO:0000256" key="9">
    <source>
        <dbReference type="ARBA" id="ARBA00024722"/>
    </source>
</evidence>
<feature type="transmembrane region" description="Helical" evidence="10">
    <location>
        <begin position="163"/>
        <end position="185"/>
    </location>
</feature>
<comment type="subcellular location">
    <subcellularLocation>
        <location evidence="1">Cell membrane</location>
        <topology evidence="1">Multi-pass membrane protein</topology>
    </subcellularLocation>
</comment>
<feature type="transmembrane region" description="Helical" evidence="10">
    <location>
        <begin position="280"/>
        <end position="301"/>
    </location>
</feature>